<feature type="compositionally biased region" description="Acidic residues" evidence="4">
    <location>
        <begin position="643"/>
        <end position="657"/>
    </location>
</feature>
<dbReference type="InterPro" id="IPR007148">
    <property type="entry name" value="SSU_processome_Utp12"/>
</dbReference>
<dbReference type="GO" id="GO:0000462">
    <property type="term" value="P:maturation of SSU-rRNA from tricistronic rRNA transcript (SSU-rRNA, 5.8S rRNA, LSU-rRNA)"/>
    <property type="evidence" value="ECO:0007669"/>
    <property type="project" value="TreeGrafter"/>
</dbReference>
<dbReference type="InterPro" id="IPR036322">
    <property type="entry name" value="WD40_repeat_dom_sf"/>
</dbReference>
<accession>A0A8D8HWA7</accession>
<sequence length="657" mass="70470">MAASIARRFSRDGKLFAFVNSQGKFVTYDVEKSSVAQIYTPNLHLNVPCTCFTWVQVQAGGGGQSAKKKKRSSSGGGAGQTMVAFGTSKGGIALYNPATAQIERSFKGAGHTGAITGICSEGGALFTSGNDGKVIEWSLADCEQKKVHNVGFEKLTSLAATHQGETILAGSKQLKLWDTAKGKMVRQLVGHTSNIVLVEVVNDLDGAIYALTGSANDRNVSLWALEGDEKIPAGLFSLDDAPESISARMEENTLHLLVVAKSGIAHYFAKDLNKINASKPVKPTHTFEVAQDTKGTGTKVVGRLPIFAASLEFSPNLPAVLIAYGSELGLKFEQLNEDTVRGQKQVVIVREPAASFQRKEQEELQLKTRTPTVESASVEFLNPVNAGKKALKTVEIPMEDRLENLALTGDGGDGGKTSGISQKNMAHLLLQGLHSKDAEILRSVFGRNEPELIQRTAERIPAQYISALLGEISTLMQQKTVHVATAVCWLKAFIHSHTSQLMALGSENLLANFSTCLGIIEYRVQHANSLSKLSGRLDLLVNQLDRTERLAKNPEELVNAQALVYHEDDESDVDSVLGKGADGGQGGSSSVDDDSDVDEDDDGEADETVGSILRLRNGSMEDDDDDGEDEDEAGAEQSAEGSSSEDDDDDEEMDVSD</sequence>
<dbReference type="InterPro" id="IPR052414">
    <property type="entry name" value="U3_snoRNA-assoc_WDR"/>
</dbReference>
<evidence type="ECO:0000256" key="2">
    <source>
        <dbReference type="ARBA" id="ARBA00023242"/>
    </source>
</evidence>
<evidence type="ECO:0000259" key="5">
    <source>
        <dbReference type="Pfam" id="PF04003"/>
    </source>
</evidence>
<feature type="domain" description="Small-subunit processome Utp12" evidence="5">
    <location>
        <begin position="437"/>
        <end position="541"/>
    </location>
</feature>
<dbReference type="PANTHER" id="PTHR44267">
    <property type="entry name" value="WD REPEAT-CONTAINING PROTEIN 43"/>
    <property type="match status" value="1"/>
</dbReference>
<evidence type="ECO:0000256" key="1">
    <source>
        <dbReference type="ARBA" id="ARBA00004123"/>
    </source>
</evidence>
<feature type="region of interest" description="Disordered" evidence="4">
    <location>
        <begin position="569"/>
        <end position="657"/>
    </location>
</feature>
<organism evidence="6">
    <name type="scientific">Culex pipiens</name>
    <name type="common">House mosquito</name>
    <dbReference type="NCBI Taxonomy" id="7175"/>
    <lineage>
        <taxon>Eukaryota</taxon>
        <taxon>Metazoa</taxon>
        <taxon>Ecdysozoa</taxon>
        <taxon>Arthropoda</taxon>
        <taxon>Hexapoda</taxon>
        <taxon>Insecta</taxon>
        <taxon>Pterygota</taxon>
        <taxon>Neoptera</taxon>
        <taxon>Endopterygota</taxon>
        <taxon>Diptera</taxon>
        <taxon>Nematocera</taxon>
        <taxon>Culicoidea</taxon>
        <taxon>Culicidae</taxon>
        <taxon>Culicinae</taxon>
        <taxon>Culicini</taxon>
        <taxon>Culex</taxon>
        <taxon>Culex</taxon>
    </lineage>
</organism>
<keyword evidence="2" id="KW-0539">Nucleus</keyword>
<dbReference type="SUPFAM" id="SSF50978">
    <property type="entry name" value="WD40 repeat-like"/>
    <property type="match status" value="1"/>
</dbReference>
<comment type="similarity">
    <text evidence="3">Belongs to the UTP5 family.</text>
</comment>
<comment type="subcellular location">
    <subcellularLocation>
        <location evidence="1">Nucleus</location>
    </subcellularLocation>
</comment>
<dbReference type="Gene3D" id="2.130.10.10">
    <property type="entry name" value="YVTN repeat-like/Quinoprotein amine dehydrogenase"/>
    <property type="match status" value="1"/>
</dbReference>
<dbReference type="GO" id="GO:0005730">
    <property type="term" value="C:nucleolus"/>
    <property type="evidence" value="ECO:0007669"/>
    <property type="project" value="TreeGrafter"/>
</dbReference>
<reference evidence="6" key="1">
    <citation type="submission" date="2021-05" db="EMBL/GenBank/DDBJ databases">
        <authorList>
            <person name="Alioto T."/>
            <person name="Alioto T."/>
            <person name="Gomez Garrido J."/>
        </authorList>
    </citation>
    <scope>NUCLEOTIDE SEQUENCE</scope>
</reference>
<dbReference type="InterPro" id="IPR001680">
    <property type="entry name" value="WD40_rpt"/>
</dbReference>
<dbReference type="AlphaFoldDB" id="A0A8D8HWA7"/>
<dbReference type="EMBL" id="HBUE01223962">
    <property type="protein sequence ID" value="CAG6541077.1"/>
    <property type="molecule type" value="Transcribed_RNA"/>
</dbReference>
<evidence type="ECO:0000256" key="4">
    <source>
        <dbReference type="SAM" id="MobiDB-lite"/>
    </source>
</evidence>
<dbReference type="EMBL" id="HBUE01330631">
    <property type="protein sequence ID" value="CAG6593148.1"/>
    <property type="molecule type" value="Transcribed_RNA"/>
</dbReference>
<feature type="compositionally biased region" description="Acidic residues" evidence="4">
    <location>
        <begin position="620"/>
        <end position="634"/>
    </location>
</feature>
<name>A0A8D8HWA7_CULPI</name>
<protein>
    <submittedName>
        <fullName evidence="6">WD repeat-containing protein 43</fullName>
    </submittedName>
</protein>
<feature type="compositionally biased region" description="Acidic residues" evidence="4">
    <location>
        <begin position="591"/>
        <end position="607"/>
    </location>
</feature>
<dbReference type="Pfam" id="PF04003">
    <property type="entry name" value="Utp12"/>
    <property type="match status" value="1"/>
</dbReference>
<evidence type="ECO:0000256" key="3">
    <source>
        <dbReference type="ARBA" id="ARBA00038335"/>
    </source>
</evidence>
<dbReference type="SMART" id="SM00320">
    <property type="entry name" value="WD40"/>
    <property type="match status" value="3"/>
</dbReference>
<dbReference type="PANTHER" id="PTHR44267:SF1">
    <property type="entry name" value="WD REPEAT-CONTAINING PROTEIN 43"/>
    <property type="match status" value="1"/>
</dbReference>
<proteinExistence type="inferred from homology"/>
<dbReference type="InterPro" id="IPR015943">
    <property type="entry name" value="WD40/YVTN_repeat-like_dom_sf"/>
</dbReference>
<evidence type="ECO:0000313" key="6">
    <source>
        <dbReference type="EMBL" id="CAG6541077.1"/>
    </source>
</evidence>